<keyword evidence="3" id="KW-0694">RNA-binding</keyword>
<keyword evidence="4" id="KW-0805">Transcription regulation</keyword>
<gene>
    <name evidence="9" type="ORF">OBRU01_03977</name>
</gene>
<dbReference type="GO" id="GO:0000395">
    <property type="term" value="P:mRNA 5'-splice site recognition"/>
    <property type="evidence" value="ECO:0007669"/>
    <property type="project" value="TreeGrafter"/>
</dbReference>
<dbReference type="PROSITE" id="PS50128">
    <property type="entry name" value="SURP"/>
    <property type="match status" value="2"/>
</dbReference>
<dbReference type="Pfam" id="PF01805">
    <property type="entry name" value="Surp"/>
    <property type="match status" value="2"/>
</dbReference>
<protein>
    <submittedName>
        <fullName evidence="9">Protein suppressor of white apricot</fullName>
    </submittedName>
</protein>
<comment type="caution">
    <text evidence="9">The sequence shown here is derived from an EMBL/GenBank/DDBJ whole genome shotgun (WGS) entry which is preliminary data.</text>
</comment>
<feature type="domain" description="SURP motif" evidence="8">
    <location>
        <begin position="169"/>
        <end position="215"/>
    </location>
</feature>
<evidence type="ECO:0000256" key="7">
    <source>
        <dbReference type="SAM" id="MobiDB-lite"/>
    </source>
</evidence>
<dbReference type="PANTHER" id="PTHR13161">
    <property type="entry name" value="SPLICING FACTOR SUPPRESSOR OF WHITE APRICOT"/>
    <property type="match status" value="1"/>
</dbReference>
<evidence type="ECO:0000259" key="8">
    <source>
        <dbReference type="PROSITE" id="PS50128"/>
    </source>
</evidence>
<dbReference type="SMART" id="SM00648">
    <property type="entry name" value="SWAP"/>
    <property type="match status" value="2"/>
</dbReference>
<accession>A0A0L7LIN6</accession>
<dbReference type="InterPro" id="IPR000061">
    <property type="entry name" value="Surp"/>
</dbReference>
<name>A0A0L7LIN6_OPEBR</name>
<reference evidence="9 10" key="1">
    <citation type="journal article" date="2015" name="Genome Biol. Evol.">
        <title>The genome of winter moth (Operophtera brumata) provides a genomic perspective on sexual dimorphism and phenology.</title>
        <authorList>
            <person name="Derks M.F."/>
            <person name="Smit S."/>
            <person name="Salis L."/>
            <person name="Schijlen E."/>
            <person name="Bossers A."/>
            <person name="Mateman C."/>
            <person name="Pijl A.S."/>
            <person name="de Ridder D."/>
            <person name="Groenen M.A."/>
            <person name="Visser M.E."/>
            <person name="Megens H.J."/>
        </authorList>
    </citation>
    <scope>NUCLEOTIDE SEQUENCE [LARGE SCALE GENOMIC DNA]</scope>
    <source>
        <strain evidence="9">WM2013NL</strain>
        <tissue evidence="9">Head and thorax</tissue>
    </source>
</reference>
<keyword evidence="2" id="KW-0677">Repeat</keyword>
<dbReference type="InterPro" id="IPR035967">
    <property type="entry name" value="SWAP/Surp_sf"/>
</dbReference>
<keyword evidence="5" id="KW-0804">Transcription</keyword>
<dbReference type="GO" id="GO:0003723">
    <property type="term" value="F:RNA binding"/>
    <property type="evidence" value="ECO:0007669"/>
    <property type="project" value="UniProtKB-KW"/>
</dbReference>
<dbReference type="SUPFAM" id="SSF109905">
    <property type="entry name" value="Surp module (SWAP domain)"/>
    <property type="match status" value="2"/>
</dbReference>
<dbReference type="SMART" id="SM01141">
    <property type="entry name" value="DRY_EERY"/>
    <property type="match status" value="1"/>
</dbReference>
<evidence type="ECO:0000256" key="1">
    <source>
        <dbReference type="ARBA" id="ARBA00022664"/>
    </source>
</evidence>
<evidence type="ECO:0000256" key="6">
    <source>
        <dbReference type="ARBA" id="ARBA00023187"/>
    </source>
</evidence>
<feature type="domain" description="SURP motif" evidence="8">
    <location>
        <begin position="285"/>
        <end position="330"/>
    </location>
</feature>
<dbReference type="STRING" id="104452.A0A0L7LIN6"/>
<dbReference type="InterPro" id="IPR040397">
    <property type="entry name" value="SWAP"/>
</dbReference>
<proteinExistence type="predicted"/>
<evidence type="ECO:0000313" key="9">
    <source>
        <dbReference type="EMBL" id="KOB75428.1"/>
    </source>
</evidence>
<sequence length="534" mass="61774">MSLKWTGTHSQSETGILRKSEFKEKKEELFVFGYSCKLFRDDAKALHIDQGKHLIPWMGDETLKIDRYDARGALHDLTNHEAPQGGFDWRVELTKLEQEIEQLCDEERYRALHTDEEEEMMLHKAGYGQVGFNYDTPAEPSVTQPADVDEEPFVPTPVFKDLMPVDIVFVSIVHYYLTKTSVNYGAQMEILIKAKQRDNPQFKFLNKDDPLHPYYTALTALAPSIPSIHYRPSADCDYTMLISKMRGDGDLAPGELPPPGTEPTTAPAPAGQYMAALAPPQPLQPLQSTGLSLMKNYDSGDESNQSDIVRAKNDPRFTFLEPSNVYHAYYNRLMQEKRGVDENGRSEKRNKVKAIEPLKFLTKPAIAELKNPIENVYEKQIETEVKKLEAIEYKADKIEVKTYDVQNYEKIDSKEENIEDDKEILKEREESKEPSPVRERKVEKPRENDRNSPDKRREKKRQKGEYRSKSESREYKRSKSSEREKRREKDRERHKKRRRIDKDDLESEIISLVDNSDDLIDLTGDQSDSKGKYG</sequence>
<evidence type="ECO:0000256" key="4">
    <source>
        <dbReference type="ARBA" id="ARBA00023015"/>
    </source>
</evidence>
<keyword evidence="1" id="KW-0507">mRNA processing</keyword>
<evidence type="ECO:0000256" key="2">
    <source>
        <dbReference type="ARBA" id="ARBA00022737"/>
    </source>
</evidence>
<dbReference type="PANTHER" id="PTHR13161:SF15">
    <property type="entry name" value="SPLICING FACTOR, SUPPRESSOR OF WHITE-APRICOT HOMOLOG"/>
    <property type="match status" value="1"/>
</dbReference>
<evidence type="ECO:0000313" key="10">
    <source>
        <dbReference type="Proteomes" id="UP000037510"/>
    </source>
</evidence>
<dbReference type="Gene3D" id="1.10.10.790">
    <property type="entry name" value="Surp module"/>
    <property type="match status" value="2"/>
</dbReference>
<dbReference type="AlphaFoldDB" id="A0A0L7LIN6"/>
<evidence type="ECO:0000256" key="3">
    <source>
        <dbReference type="ARBA" id="ARBA00022884"/>
    </source>
</evidence>
<feature type="compositionally biased region" description="Basic and acidic residues" evidence="7">
    <location>
        <begin position="423"/>
        <end position="456"/>
    </location>
</feature>
<keyword evidence="10" id="KW-1185">Reference proteome</keyword>
<dbReference type="InterPro" id="IPR019147">
    <property type="entry name" value="SWAP_N_domain"/>
</dbReference>
<keyword evidence="6" id="KW-0508">mRNA splicing</keyword>
<dbReference type="Pfam" id="PF09750">
    <property type="entry name" value="DRY_EERY"/>
    <property type="match status" value="1"/>
</dbReference>
<dbReference type="EMBL" id="JTDY01000921">
    <property type="protein sequence ID" value="KOB75428.1"/>
    <property type="molecule type" value="Genomic_DNA"/>
</dbReference>
<dbReference type="Proteomes" id="UP000037510">
    <property type="component" value="Unassembled WGS sequence"/>
</dbReference>
<evidence type="ECO:0000256" key="5">
    <source>
        <dbReference type="ARBA" id="ARBA00023163"/>
    </source>
</evidence>
<organism evidence="9 10">
    <name type="scientific">Operophtera brumata</name>
    <name type="common">Winter moth</name>
    <name type="synonym">Phalaena brumata</name>
    <dbReference type="NCBI Taxonomy" id="104452"/>
    <lineage>
        <taxon>Eukaryota</taxon>
        <taxon>Metazoa</taxon>
        <taxon>Ecdysozoa</taxon>
        <taxon>Arthropoda</taxon>
        <taxon>Hexapoda</taxon>
        <taxon>Insecta</taxon>
        <taxon>Pterygota</taxon>
        <taxon>Neoptera</taxon>
        <taxon>Endopterygota</taxon>
        <taxon>Lepidoptera</taxon>
        <taxon>Glossata</taxon>
        <taxon>Ditrysia</taxon>
        <taxon>Geometroidea</taxon>
        <taxon>Geometridae</taxon>
        <taxon>Larentiinae</taxon>
        <taxon>Operophtera</taxon>
    </lineage>
</organism>
<feature type="compositionally biased region" description="Basic and acidic residues" evidence="7">
    <location>
        <begin position="463"/>
        <end position="491"/>
    </location>
</feature>
<feature type="region of interest" description="Disordered" evidence="7">
    <location>
        <begin position="414"/>
        <end position="534"/>
    </location>
</feature>